<dbReference type="AlphaFoldDB" id="A0A089M4C1"/>
<keyword evidence="1" id="KW-0472">Membrane</keyword>
<dbReference type="InterPro" id="IPR025671">
    <property type="entry name" value="HXXEE"/>
</dbReference>
<evidence type="ECO:0000256" key="1">
    <source>
        <dbReference type="SAM" id="Phobius"/>
    </source>
</evidence>
<evidence type="ECO:0000313" key="3">
    <source>
        <dbReference type="Proteomes" id="UP000029500"/>
    </source>
</evidence>
<sequence length="179" mass="20459">MIHWLNLHIDQSSLLWLLPILFMFHDFEEILTVESWGIKHGPGVEAALSAGKWNPYRSMLRMTTRNFAADVLFVYILVVAVTGAAVFFSFYWLYLAVLAVFLLHVFTHLGQSIVLKIYTPGVVTAVLVAFPYSLYAFYRLLNDDTVSWADVCWSLLLMALLAPLIVWGLVKSRQRHKPV</sequence>
<feature type="transmembrane region" description="Helical" evidence="1">
    <location>
        <begin position="67"/>
        <end position="85"/>
    </location>
</feature>
<gene>
    <name evidence="2" type="ORF">PGRAT_14120</name>
</gene>
<dbReference type="RefSeq" id="WP_025704191.1">
    <property type="nucleotide sequence ID" value="NZ_CP009287.1"/>
</dbReference>
<protein>
    <recommendedName>
        <fullName evidence="4">HXXEE domain-containing protein</fullName>
    </recommendedName>
</protein>
<organism evidence="2 3">
    <name type="scientific">Paenibacillus graminis</name>
    <dbReference type="NCBI Taxonomy" id="189425"/>
    <lineage>
        <taxon>Bacteria</taxon>
        <taxon>Bacillati</taxon>
        <taxon>Bacillota</taxon>
        <taxon>Bacilli</taxon>
        <taxon>Bacillales</taxon>
        <taxon>Paenibacillaceae</taxon>
        <taxon>Paenibacillus</taxon>
    </lineage>
</organism>
<dbReference type="EMBL" id="CP009287">
    <property type="protein sequence ID" value="AIQ68631.1"/>
    <property type="molecule type" value="Genomic_DNA"/>
</dbReference>
<evidence type="ECO:0008006" key="4">
    <source>
        <dbReference type="Google" id="ProtNLM"/>
    </source>
</evidence>
<dbReference type="eggNOG" id="ENOG5030UHW">
    <property type="taxonomic scope" value="Bacteria"/>
</dbReference>
<dbReference type="Pfam" id="PF13787">
    <property type="entry name" value="HXXEE"/>
    <property type="match status" value="1"/>
</dbReference>
<dbReference type="STRING" id="189425.PGRAT_14120"/>
<keyword evidence="1" id="KW-0812">Transmembrane</keyword>
<feature type="transmembrane region" description="Helical" evidence="1">
    <location>
        <begin position="121"/>
        <end position="141"/>
    </location>
</feature>
<keyword evidence="3" id="KW-1185">Reference proteome</keyword>
<feature type="transmembrane region" description="Helical" evidence="1">
    <location>
        <begin position="153"/>
        <end position="170"/>
    </location>
</feature>
<feature type="transmembrane region" description="Helical" evidence="1">
    <location>
        <begin position="91"/>
        <end position="109"/>
    </location>
</feature>
<proteinExistence type="predicted"/>
<dbReference type="HOGENOM" id="CLU_120980_1_0_9"/>
<keyword evidence="1" id="KW-1133">Transmembrane helix</keyword>
<name>A0A089M4C1_9BACL</name>
<reference evidence="2 3" key="1">
    <citation type="submission" date="2014-08" db="EMBL/GenBank/DDBJ databases">
        <title>Comparative genomics of the Paenibacillus odorifer group.</title>
        <authorList>
            <person name="den Bakker H.C."/>
            <person name="Tsai Y.-C."/>
            <person name="Martin N."/>
            <person name="Korlach J."/>
            <person name="Wiedmann M."/>
        </authorList>
    </citation>
    <scope>NUCLEOTIDE SEQUENCE [LARGE SCALE GENOMIC DNA]</scope>
    <source>
        <strain evidence="2 3">DSM 15220</strain>
    </source>
</reference>
<dbReference type="KEGG" id="pgm:PGRAT_14120"/>
<evidence type="ECO:0000313" key="2">
    <source>
        <dbReference type="EMBL" id="AIQ68631.1"/>
    </source>
</evidence>
<accession>A0A089M4C1</accession>
<dbReference type="Proteomes" id="UP000029500">
    <property type="component" value="Chromosome"/>
</dbReference>